<evidence type="ECO:0000256" key="3">
    <source>
        <dbReference type="ARBA" id="ARBA00022840"/>
    </source>
</evidence>
<dbReference type="PANTHER" id="PTHR34698:SF2">
    <property type="entry name" value="5-OXOPROLINASE SUBUNIT B"/>
    <property type="match status" value="1"/>
</dbReference>
<dbReference type="InterPro" id="IPR010016">
    <property type="entry name" value="PxpB"/>
</dbReference>
<dbReference type="GO" id="GO:0016787">
    <property type="term" value="F:hydrolase activity"/>
    <property type="evidence" value="ECO:0007669"/>
    <property type="project" value="UniProtKB-KW"/>
</dbReference>
<keyword evidence="1" id="KW-0547">Nucleotide-binding</keyword>
<dbReference type="STRING" id="1123029.SAMN02745172_04389"/>
<reference evidence="6 7" key="1">
    <citation type="submission" date="2016-12" db="EMBL/GenBank/DDBJ databases">
        <authorList>
            <person name="Song W.-J."/>
            <person name="Kurnit D.M."/>
        </authorList>
    </citation>
    <scope>NUCLEOTIDE SEQUENCE [LARGE SCALE GENOMIC DNA]</scope>
    <source>
        <strain evidence="6 7">DSM 19599</strain>
    </source>
</reference>
<dbReference type="SMART" id="SM00796">
    <property type="entry name" value="AHS1"/>
    <property type="match status" value="1"/>
</dbReference>
<protein>
    <submittedName>
        <fullName evidence="6">Sensor histidine kinase inhibitor, KipI family</fullName>
    </submittedName>
</protein>
<name>A0A1M7ZS27_9HYPH</name>
<feature type="domain" description="Carboxyltransferase" evidence="5">
    <location>
        <begin position="17"/>
        <end position="219"/>
    </location>
</feature>
<dbReference type="InterPro" id="IPR003833">
    <property type="entry name" value="CT_C_D"/>
</dbReference>
<organism evidence="6 7">
    <name type="scientific">Pseudoxanthobacter soli DSM 19599</name>
    <dbReference type="NCBI Taxonomy" id="1123029"/>
    <lineage>
        <taxon>Bacteria</taxon>
        <taxon>Pseudomonadati</taxon>
        <taxon>Pseudomonadota</taxon>
        <taxon>Alphaproteobacteria</taxon>
        <taxon>Hyphomicrobiales</taxon>
        <taxon>Segnochrobactraceae</taxon>
        <taxon>Pseudoxanthobacter</taxon>
    </lineage>
</organism>
<evidence type="ECO:0000256" key="4">
    <source>
        <dbReference type="SAM" id="MobiDB-lite"/>
    </source>
</evidence>
<feature type="region of interest" description="Disordered" evidence="4">
    <location>
        <begin position="164"/>
        <end position="186"/>
    </location>
</feature>
<evidence type="ECO:0000256" key="1">
    <source>
        <dbReference type="ARBA" id="ARBA00022741"/>
    </source>
</evidence>
<dbReference type="Proteomes" id="UP000186406">
    <property type="component" value="Unassembled WGS sequence"/>
</dbReference>
<keyword evidence="2" id="KW-0378">Hydrolase</keyword>
<dbReference type="Pfam" id="PF02682">
    <property type="entry name" value="CT_C_D"/>
    <property type="match status" value="1"/>
</dbReference>
<dbReference type="SUPFAM" id="SSF160467">
    <property type="entry name" value="PH0987 N-terminal domain-like"/>
    <property type="match status" value="1"/>
</dbReference>
<dbReference type="PANTHER" id="PTHR34698">
    <property type="entry name" value="5-OXOPROLINASE SUBUNIT B"/>
    <property type="match status" value="1"/>
</dbReference>
<evidence type="ECO:0000313" key="6">
    <source>
        <dbReference type="EMBL" id="SHO67708.1"/>
    </source>
</evidence>
<evidence type="ECO:0000259" key="5">
    <source>
        <dbReference type="SMART" id="SM00796"/>
    </source>
</evidence>
<keyword evidence="7" id="KW-1185">Reference proteome</keyword>
<dbReference type="GO" id="GO:0005524">
    <property type="term" value="F:ATP binding"/>
    <property type="evidence" value="ECO:0007669"/>
    <property type="project" value="UniProtKB-KW"/>
</dbReference>
<dbReference type="NCBIfam" id="TIGR00370">
    <property type="entry name" value="5-oxoprolinase subunit PxpB"/>
    <property type="match status" value="1"/>
</dbReference>
<dbReference type="SUPFAM" id="SSF50891">
    <property type="entry name" value="Cyclophilin-like"/>
    <property type="match status" value="1"/>
</dbReference>
<dbReference type="AlphaFoldDB" id="A0A1M7ZS27"/>
<keyword evidence="3" id="KW-0067">ATP-binding</keyword>
<evidence type="ECO:0000313" key="7">
    <source>
        <dbReference type="Proteomes" id="UP000186406"/>
    </source>
</evidence>
<dbReference type="EMBL" id="FRXO01000018">
    <property type="protein sequence ID" value="SHO67708.1"/>
    <property type="molecule type" value="Genomic_DNA"/>
</dbReference>
<dbReference type="Gene3D" id="2.40.100.10">
    <property type="entry name" value="Cyclophilin-like"/>
    <property type="match status" value="1"/>
</dbReference>
<dbReference type="Gene3D" id="3.30.1360.40">
    <property type="match status" value="1"/>
</dbReference>
<accession>A0A1M7ZS27</accession>
<dbReference type="InterPro" id="IPR029000">
    <property type="entry name" value="Cyclophilin-like_dom_sf"/>
</dbReference>
<evidence type="ECO:0000256" key="2">
    <source>
        <dbReference type="ARBA" id="ARBA00022801"/>
    </source>
</evidence>
<proteinExistence type="predicted"/>
<gene>
    <name evidence="6" type="ORF">SAMN02745172_04389</name>
</gene>
<sequence>MKKVMTNVLADPHAIELRFLDAGDSGLVIELGATVDAAVNAAVIALDAALARLALPAIRETVPTYRSLLVLFDPVRMRRPELIGIVRGLWPPAPLSEETTNHWIVPVLYGGESGVDLDHVAEVHGMTPQEVVALHSSVDYRVYMIGFAPGFAYLGGLPAAIHTSRRTDPRRATPPRSISIGGQQTAVSPPIAIPSGWHLIGQTPVRSYDPARSERPFLFAAGDTIRFRPIDEDEYRTLVAAAEAGDEVAERRPATGASGEAA</sequence>